<dbReference type="AlphaFoldDB" id="A0ABD0Y5V7"/>
<dbReference type="CDD" id="cd01285">
    <property type="entry name" value="nucleoside_deaminase"/>
    <property type="match status" value="1"/>
</dbReference>
<proteinExistence type="predicted"/>
<organism evidence="3 4">
    <name type="scientific">Ranatra chinensis</name>
    <dbReference type="NCBI Taxonomy" id="642074"/>
    <lineage>
        <taxon>Eukaryota</taxon>
        <taxon>Metazoa</taxon>
        <taxon>Ecdysozoa</taxon>
        <taxon>Arthropoda</taxon>
        <taxon>Hexapoda</taxon>
        <taxon>Insecta</taxon>
        <taxon>Pterygota</taxon>
        <taxon>Neoptera</taxon>
        <taxon>Paraneoptera</taxon>
        <taxon>Hemiptera</taxon>
        <taxon>Heteroptera</taxon>
        <taxon>Panheteroptera</taxon>
        <taxon>Nepomorpha</taxon>
        <taxon>Nepidae</taxon>
        <taxon>Ranatrinae</taxon>
        <taxon>Ranatra</taxon>
    </lineage>
</organism>
<evidence type="ECO:0000256" key="1">
    <source>
        <dbReference type="ARBA" id="ARBA00022801"/>
    </source>
</evidence>
<accession>A0ABD0Y5V7</accession>
<dbReference type="SUPFAM" id="SSF53927">
    <property type="entry name" value="Cytidine deaminase-like"/>
    <property type="match status" value="1"/>
</dbReference>
<dbReference type="InterPro" id="IPR016193">
    <property type="entry name" value="Cytidine_deaminase-like"/>
</dbReference>
<protein>
    <recommendedName>
        <fullName evidence="2">CMP/dCMP-type deaminase domain-containing protein</fullName>
    </recommendedName>
</protein>
<comment type="caution">
    <text evidence="3">The sequence shown here is derived from an EMBL/GenBank/DDBJ whole genome shotgun (WGS) entry which is preliminary data.</text>
</comment>
<dbReference type="PANTHER" id="PTHR11079:SF149">
    <property type="entry name" value="TRNA-SPECIFIC ADENOSINE DEAMINASE 2"/>
    <property type="match status" value="1"/>
</dbReference>
<evidence type="ECO:0000313" key="3">
    <source>
        <dbReference type="EMBL" id="KAL1122808.1"/>
    </source>
</evidence>
<dbReference type="PANTHER" id="PTHR11079">
    <property type="entry name" value="CYTOSINE DEAMINASE FAMILY MEMBER"/>
    <property type="match status" value="1"/>
</dbReference>
<name>A0ABD0Y5V7_9HEMI</name>
<dbReference type="InterPro" id="IPR002125">
    <property type="entry name" value="CMP_dCMP_dom"/>
</dbReference>
<feature type="domain" description="CMP/dCMP-type deaminase" evidence="2">
    <location>
        <begin position="1"/>
        <end position="103"/>
    </location>
</feature>
<gene>
    <name evidence="3" type="ORF">AAG570_003134</name>
</gene>
<keyword evidence="1" id="KW-0378">Hydrolase</keyword>
<reference evidence="3 4" key="1">
    <citation type="submission" date="2024-07" db="EMBL/GenBank/DDBJ databases">
        <title>Chromosome-level genome assembly of the water stick insect Ranatra chinensis (Heteroptera: Nepidae).</title>
        <authorList>
            <person name="Liu X."/>
        </authorList>
    </citation>
    <scope>NUCLEOTIDE SEQUENCE [LARGE SCALE GENOMIC DNA]</scope>
    <source>
        <strain evidence="3">Cailab_2021Rc</strain>
        <tissue evidence="3">Muscle</tissue>
    </source>
</reference>
<dbReference type="Gene3D" id="3.40.140.10">
    <property type="entry name" value="Cytidine Deaminase, domain 2"/>
    <property type="match status" value="1"/>
</dbReference>
<keyword evidence="4" id="KW-1185">Reference proteome</keyword>
<dbReference type="GO" id="GO:0016787">
    <property type="term" value="F:hydrolase activity"/>
    <property type="evidence" value="ECO:0007669"/>
    <property type="project" value="UniProtKB-KW"/>
</dbReference>
<evidence type="ECO:0000259" key="2">
    <source>
        <dbReference type="PROSITE" id="PS51747"/>
    </source>
</evidence>
<dbReference type="Pfam" id="PF00383">
    <property type="entry name" value="dCMP_cyt_deam_1"/>
    <property type="match status" value="1"/>
</dbReference>
<evidence type="ECO:0000313" key="4">
    <source>
        <dbReference type="Proteomes" id="UP001558652"/>
    </source>
</evidence>
<dbReference type="Proteomes" id="UP001558652">
    <property type="component" value="Unassembled WGS sequence"/>
</dbReference>
<dbReference type="PROSITE" id="PS51747">
    <property type="entry name" value="CYT_DCMP_DEAMINASES_2"/>
    <property type="match status" value="1"/>
</dbReference>
<dbReference type="EMBL" id="JBFDAA010000013">
    <property type="protein sequence ID" value="KAL1122808.1"/>
    <property type="molecule type" value="Genomic_DNA"/>
</dbReference>
<sequence length="152" mass="16069">MERALELAERALAKGEVPVGCIFVRGSCAIATGANDVNRTKNATRHAEMDCVDKVLKSGDSARDCNAHLTVEPCAMCAAALLNLKVERLIYGCPNDRFGGCGSVVDVAALLGSQIPIISAVLPDRAMALLKQFYAGTNPNAPLSKVKTKKPK</sequence>